<reference evidence="3 4" key="1">
    <citation type="submission" date="2018-01" db="EMBL/GenBank/DDBJ databases">
        <title>Draft genome sequence of Nonomuraea sp. KC333.</title>
        <authorList>
            <person name="Sahin N."/>
            <person name="Saygin H."/>
            <person name="Ay H."/>
        </authorList>
    </citation>
    <scope>NUCLEOTIDE SEQUENCE [LARGE SCALE GENOMIC DNA]</scope>
    <source>
        <strain evidence="3 4">KC333</strain>
    </source>
</reference>
<evidence type="ECO:0008006" key="5">
    <source>
        <dbReference type="Google" id="ProtNLM"/>
    </source>
</evidence>
<organism evidence="3 4">
    <name type="scientific">Nonomuraea aridisoli</name>
    <dbReference type="NCBI Taxonomy" id="2070368"/>
    <lineage>
        <taxon>Bacteria</taxon>
        <taxon>Bacillati</taxon>
        <taxon>Actinomycetota</taxon>
        <taxon>Actinomycetes</taxon>
        <taxon>Streptosporangiales</taxon>
        <taxon>Streptosporangiaceae</taxon>
        <taxon>Nonomuraea</taxon>
    </lineage>
</organism>
<feature type="region of interest" description="Disordered" evidence="1">
    <location>
        <begin position="337"/>
        <end position="363"/>
    </location>
</feature>
<feature type="transmembrane region" description="Helical" evidence="2">
    <location>
        <begin position="56"/>
        <end position="75"/>
    </location>
</feature>
<comment type="caution">
    <text evidence="3">The sequence shown here is derived from an EMBL/GenBank/DDBJ whole genome shotgun (WGS) entry which is preliminary data.</text>
</comment>
<feature type="transmembrane region" description="Helical" evidence="2">
    <location>
        <begin position="33"/>
        <end position="51"/>
    </location>
</feature>
<gene>
    <name evidence="3" type="ORF">C1J01_46160</name>
</gene>
<keyword evidence="2" id="KW-1133">Transmembrane helix</keyword>
<keyword evidence="2" id="KW-0472">Membrane</keyword>
<evidence type="ECO:0000256" key="2">
    <source>
        <dbReference type="SAM" id="Phobius"/>
    </source>
</evidence>
<name>A0A2W2CZE0_9ACTN</name>
<dbReference type="AlphaFoldDB" id="A0A2W2CZE0"/>
<protein>
    <recommendedName>
        <fullName evidence="5">FUSC family protein</fullName>
    </recommendedName>
</protein>
<evidence type="ECO:0000313" key="4">
    <source>
        <dbReference type="Proteomes" id="UP000249304"/>
    </source>
</evidence>
<keyword evidence="2" id="KW-0812">Transmembrane</keyword>
<feature type="transmembrane region" description="Helical" evidence="2">
    <location>
        <begin position="81"/>
        <end position="99"/>
    </location>
</feature>
<evidence type="ECO:0000313" key="3">
    <source>
        <dbReference type="EMBL" id="PZG03291.1"/>
    </source>
</evidence>
<proteinExistence type="predicted"/>
<feature type="non-terminal residue" evidence="3">
    <location>
        <position position="425"/>
    </location>
</feature>
<evidence type="ECO:0000256" key="1">
    <source>
        <dbReference type="SAM" id="MobiDB-lite"/>
    </source>
</evidence>
<dbReference type="Proteomes" id="UP000249304">
    <property type="component" value="Unassembled WGS sequence"/>
</dbReference>
<keyword evidence="4" id="KW-1185">Reference proteome</keyword>
<feature type="compositionally biased region" description="Basic and acidic residues" evidence="1">
    <location>
        <begin position="229"/>
        <end position="239"/>
    </location>
</feature>
<feature type="region of interest" description="Disordered" evidence="1">
    <location>
        <begin position="204"/>
        <end position="239"/>
    </location>
</feature>
<accession>A0A2W2CZE0</accession>
<dbReference type="EMBL" id="POUD01000437">
    <property type="protein sequence ID" value="PZG03291.1"/>
    <property type="molecule type" value="Genomic_DNA"/>
</dbReference>
<sequence length="425" mass="43823">MSSLPFRLVRPRVRMPVRSALRLRPLGDVWHKHAVSAVVALALAMLTLYALDRLDLVLYAAGGGMCALYAHGLPYAARARALAGVVAGMAGSMAAGLVTAALTDSVAVRVLVAALLAGLHKAACDATRIGPPGNVVLTFITAGAVFVPEQRLADVPPHVGVCLAAGAVAWLVGMSPWLARPDGPERIAVARALESTAHLLHTRTDAAAGSGSWAGGGGPERNGVTPPGSERDGVPAGERERHDALLRARHDAAAAVNAAWQTLLRAGVPRDGLRRILVRAESAAAGSPALAVDADTLMTWAFDLRKGRPLPEPPPGDALTTATEQAELAGIAAEHPSTEPATAVRPVRRTDGGEPRRARDGVAAGETCGRGARAHLAHAMARNRAVVSRVWLGMRAGGAAGTRAAVDVPRGMAAVRLGMTRSVVS</sequence>
<feature type="compositionally biased region" description="Basic and acidic residues" evidence="1">
    <location>
        <begin position="348"/>
        <end position="360"/>
    </location>
</feature>